<evidence type="ECO:0000256" key="3">
    <source>
        <dbReference type="ARBA" id="ARBA00008829"/>
    </source>
</evidence>
<dbReference type="InterPro" id="IPR011059">
    <property type="entry name" value="Metal-dep_hydrolase_composite"/>
</dbReference>
<dbReference type="EMBL" id="AP019377">
    <property type="protein sequence ID" value="BBH94593.1"/>
    <property type="molecule type" value="Genomic_DNA"/>
</dbReference>
<dbReference type="InterPro" id="IPR050138">
    <property type="entry name" value="DHOase/Allantoinase_Hydrolase"/>
</dbReference>
<organism evidence="8">
    <name type="scientific">Thermogemmatispora argillosa</name>
    <dbReference type="NCBI Taxonomy" id="2045280"/>
    <lineage>
        <taxon>Bacteria</taxon>
        <taxon>Bacillati</taxon>
        <taxon>Chloroflexota</taxon>
        <taxon>Ktedonobacteria</taxon>
        <taxon>Thermogemmatisporales</taxon>
        <taxon>Thermogemmatisporaceae</taxon>
        <taxon>Thermogemmatispora</taxon>
    </lineage>
</organism>
<dbReference type="GO" id="GO:0004038">
    <property type="term" value="F:allantoinase activity"/>
    <property type="evidence" value="ECO:0007669"/>
    <property type="project" value="TreeGrafter"/>
</dbReference>
<dbReference type="Pfam" id="PF01979">
    <property type="entry name" value="Amidohydro_1"/>
    <property type="match status" value="1"/>
</dbReference>
<dbReference type="InterPro" id="IPR002195">
    <property type="entry name" value="Dihydroorotase_CS"/>
</dbReference>
<evidence type="ECO:0000313" key="8">
    <source>
        <dbReference type="EMBL" id="BBH94593.1"/>
    </source>
</evidence>
<reference evidence="8" key="1">
    <citation type="submission" date="2018-12" db="EMBL/GenBank/DDBJ databases">
        <title>Novel natural products biosynthetic potential of the class Ktedonobacteria.</title>
        <authorList>
            <person name="Zheng Y."/>
            <person name="Saitou A."/>
            <person name="Wang C.M."/>
            <person name="Toyoda A."/>
            <person name="Minakuchi Y."/>
            <person name="Sekiguchi Y."/>
            <person name="Ueda K."/>
            <person name="Takano H."/>
            <person name="Sakai Y."/>
            <person name="Yokota A."/>
            <person name="Yabe S."/>
        </authorList>
    </citation>
    <scope>NUCLEOTIDE SEQUENCE</scope>
    <source>
        <strain evidence="8">A3-2</strain>
    </source>
</reference>
<dbReference type="NCBIfam" id="TIGR00857">
    <property type="entry name" value="pyrC_multi"/>
    <property type="match status" value="1"/>
</dbReference>
<comment type="function">
    <text evidence="2">Catalyzes the reversible cyclization of carbamoyl aspartate to dihydroorotate.</text>
</comment>
<keyword evidence="5" id="KW-0479">Metal-binding</keyword>
<dbReference type="GO" id="GO:0046872">
    <property type="term" value="F:metal ion binding"/>
    <property type="evidence" value="ECO:0007669"/>
    <property type="project" value="UniProtKB-KW"/>
</dbReference>
<protein>
    <submittedName>
        <fullName evidence="8">Dihydroorotase</fullName>
    </submittedName>
</protein>
<evidence type="ECO:0000256" key="4">
    <source>
        <dbReference type="ARBA" id="ARBA00010286"/>
    </source>
</evidence>
<evidence type="ECO:0000256" key="2">
    <source>
        <dbReference type="ARBA" id="ARBA00002368"/>
    </source>
</evidence>
<dbReference type="SUPFAM" id="SSF51556">
    <property type="entry name" value="Metallo-dependent hydrolases"/>
    <property type="match status" value="1"/>
</dbReference>
<keyword evidence="6" id="KW-0378">Hydrolase</keyword>
<evidence type="ECO:0000256" key="6">
    <source>
        <dbReference type="ARBA" id="ARBA00022801"/>
    </source>
</evidence>
<sequence length="454" mass="50574">MPTTLMGALVLPDRVINGTITVVDGKIERIDEGFSGHEGESFDFRGKYLLPGLIEVHGHMREPGLEYKEDIAHGTRAGLAGGYTTILDMPNTRPPTTTAARVDEQIQRYAQRSYCDFAINMGVAREEIDELRAVDPAKITGVKIFAAGHLSAPTTIPRLSDLARIFAILGERGLMAIVHAENQELIDYFLHHYRDVAGRHDPAAWGEVRNLSVVLTSVLEMIALARYFGVKLYLLHLSTPEELAAVEFGRQIGVEVYGEVTTAHLALSTADYERYGNLINIAPALRPPEAQERLWQLLRAGKIDTVVTDHAPHTLAEKQKESVWEAASGMPGLQEAVPVLVSNWVKRFGRETLEEGLMRIAQVTSGNIARIFGFGQKGALAVGKDADIVVIDTERTWKVRREDLYTKNQWSVYEGQELIGRPVATFLRGHLVYHDGQIIGEPQGRWLRRETLER</sequence>
<evidence type="ECO:0000259" key="7">
    <source>
        <dbReference type="Pfam" id="PF01979"/>
    </source>
</evidence>
<evidence type="ECO:0000256" key="1">
    <source>
        <dbReference type="ARBA" id="ARBA00001947"/>
    </source>
</evidence>
<dbReference type="InterPro" id="IPR032466">
    <property type="entry name" value="Metal_Hydrolase"/>
</dbReference>
<proteinExistence type="inferred from homology"/>
<dbReference type="Gene3D" id="3.20.20.140">
    <property type="entry name" value="Metal-dependent hydrolases"/>
    <property type="match status" value="1"/>
</dbReference>
<comment type="similarity">
    <text evidence="4">Belongs to the metallo-dependent hydrolases superfamily. DHOase family. Class I DHOase subfamily.</text>
</comment>
<evidence type="ECO:0000256" key="5">
    <source>
        <dbReference type="ARBA" id="ARBA00022723"/>
    </source>
</evidence>
<dbReference type="PROSITE" id="PS00483">
    <property type="entry name" value="DIHYDROOROTASE_2"/>
    <property type="match status" value="1"/>
</dbReference>
<dbReference type="AlphaFoldDB" id="A0A455T1S9"/>
<dbReference type="SUPFAM" id="SSF51338">
    <property type="entry name" value="Composite domain of metallo-dependent hydrolases"/>
    <property type="match status" value="1"/>
</dbReference>
<dbReference type="PANTHER" id="PTHR43668:SF2">
    <property type="entry name" value="ALLANTOINASE"/>
    <property type="match status" value="1"/>
</dbReference>
<dbReference type="FunFam" id="3.20.20.140:FF:000174">
    <property type="entry name" value="Dihydropyrimidinase-related protein 2"/>
    <property type="match status" value="1"/>
</dbReference>
<comment type="cofactor">
    <cofactor evidence="1">
        <name>Zn(2+)</name>
        <dbReference type="ChEBI" id="CHEBI:29105"/>
    </cofactor>
</comment>
<dbReference type="InterPro" id="IPR006680">
    <property type="entry name" value="Amidohydro-rel"/>
</dbReference>
<feature type="domain" description="Amidohydrolase-related" evidence="7">
    <location>
        <begin position="48"/>
        <end position="398"/>
    </location>
</feature>
<accession>A0A455T1S9</accession>
<dbReference type="PANTHER" id="PTHR43668">
    <property type="entry name" value="ALLANTOINASE"/>
    <property type="match status" value="1"/>
</dbReference>
<comment type="similarity">
    <text evidence="3">Belongs to the metallo-dependent hydrolases superfamily. Hydantoinase/dihydropyrimidinase family.</text>
</comment>
<dbReference type="GO" id="GO:0005737">
    <property type="term" value="C:cytoplasm"/>
    <property type="evidence" value="ECO:0007669"/>
    <property type="project" value="TreeGrafter"/>
</dbReference>
<dbReference type="Gene3D" id="2.30.40.10">
    <property type="entry name" value="Urease, subunit C, domain 1"/>
    <property type="match status" value="1"/>
</dbReference>
<dbReference type="GO" id="GO:0006145">
    <property type="term" value="P:purine nucleobase catabolic process"/>
    <property type="evidence" value="ECO:0007669"/>
    <property type="project" value="TreeGrafter"/>
</dbReference>
<gene>
    <name evidence="8" type="ORF">KTA_27920</name>
</gene>
<name>A0A455T1S9_9CHLR</name>